<evidence type="ECO:0000313" key="2">
    <source>
        <dbReference type="Proteomes" id="UP000762110"/>
    </source>
</evidence>
<keyword evidence="2" id="KW-1185">Reference proteome</keyword>
<reference evidence="1 2" key="1">
    <citation type="submission" date="2020-05" db="EMBL/GenBank/DDBJ databases">
        <title>Description of Pedobacter foliorum sp. nov.</title>
        <authorList>
            <person name="Qi S."/>
            <person name="Carlier A."/>
            <person name="Cnockaert M."/>
            <person name="Vandamme P."/>
        </authorList>
    </citation>
    <scope>NUCLEOTIDE SEQUENCE [LARGE SCALE GENOMIC DNA]</scope>
    <source>
        <strain evidence="1 2">LMG 31300</strain>
    </source>
</reference>
<name>A0ABX2DCS7_9SPHI</name>
<proteinExistence type="predicted"/>
<sequence length="149" mass="17858">MKKFLNSISFLLTLILLSIVHKDLKAQEDKNLYFLADTVNIPKDQRLLNINKSVPFTLYEKKYEFFCKCLPPFKQNLMFFYINTQRGSKEEIFYAKPIHNYLSWQELMALIEKHQNAFDQKYNLYIVEVLPGKRYKMNLVKLAKYSKVE</sequence>
<gene>
    <name evidence="1" type="ORF">HQN85_09150</name>
</gene>
<evidence type="ECO:0000313" key="1">
    <source>
        <dbReference type="EMBL" id="NQX31892.1"/>
    </source>
</evidence>
<dbReference type="EMBL" id="JABMKV010000002">
    <property type="protein sequence ID" value="NQX31892.1"/>
    <property type="molecule type" value="Genomic_DNA"/>
</dbReference>
<protein>
    <submittedName>
        <fullName evidence="1">Uncharacterized protein</fullName>
    </submittedName>
</protein>
<dbReference type="Proteomes" id="UP000762110">
    <property type="component" value="Unassembled WGS sequence"/>
</dbReference>
<dbReference type="RefSeq" id="WP_173271451.1">
    <property type="nucleotide sequence ID" value="NZ_JABMKV010000002.1"/>
</dbReference>
<comment type="caution">
    <text evidence="1">The sequence shown here is derived from an EMBL/GenBank/DDBJ whole genome shotgun (WGS) entry which is preliminary data.</text>
</comment>
<organism evidence="1 2">
    <name type="scientific">Pedobacter boryungensis</name>
    <dbReference type="NCBI Taxonomy" id="869962"/>
    <lineage>
        <taxon>Bacteria</taxon>
        <taxon>Pseudomonadati</taxon>
        <taxon>Bacteroidota</taxon>
        <taxon>Sphingobacteriia</taxon>
        <taxon>Sphingobacteriales</taxon>
        <taxon>Sphingobacteriaceae</taxon>
        <taxon>Pedobacter</taxon>
    </lineage>
</organism>
<accession>A0ABX2DCS7</accession>